<organism evidence="4 5">
    <name type="scientific">Chlamydomonas reinhardtii</name>
    <name type="common">Chlamydomonas smithii</name>
    <dbReference type="NCBI Taxonomy" id="3055"/>
    <lineage>
        <taxon>Eukaryota</taxon>
        <taxon>Viridiplantae</taxon>
        <taxon>Chlorophyta</taxon>
        <taxon>core chlorophytes</taxon>
        <taxon>Chlorophyceae</taxon>
        <taxon>CS clade</taxon>
        <taxon>Chlamydomonadales</taxon>
        <taxon>Chlamydomonadaceae</taxon>
        <taxon>Chlamydomonas</taxon>
    </lineage>
</organism>
<feature type="domain" description="CUE" evidence="3">
    <location>
        <begin position="58"/>
        <end position="101"/>
    </location>
</feature>
<keyword evidence="1" id="KW-0175">Coiled coil</keyword>
<feature type="region of interest" description="Disordered" evidence="2">
    <location>
        <begin position="106"/>
        <end position="147"/>
    </location>
</feature>
<gene>
    <name evidence="4" type="ORF">CHLRE_11g480000v5</name>
</gene>
<dbReference type="PANTHER" id="PTHR31245">
    <property type="entry name" value="UBIQUITIN SYSTEM COMPONENT CUE PROTEIN"/>
    <property type="match status" value="1"/>
</dbReference>
<evidence type="ECO:0000259" key="3">
    <source>
        <dbReference type="PROSITE" id="PS51140"/>
    </source>
</evidence>
<feature type="coiled-coil region" evidence="1">
    <location>
        <begin position="253"/>
        <end position="280"/>
    </location>
</feature>
<dbReference type="InParanoid" id="A0A2K3D8L8"/>
<feature type="compositionally biased region" description="Low complexity" evidence="2">
    <location>
        <begin position="200"/>
        <end position="221"/>
    </location>
</feature>
<dbReference type="EMBL" id="CM008972">
    <property type="protein sequence ID" value="PNW76881.1"/>
    <property type="molecule type" value="Genomic_DNA"/>
</dbReference>
<protein>
    <recommendedName>
        <fullName evidence="3">CUE domain-containing protein</fullName>
    </recommendedName>
</protein>
<feature type="compositionally biased region" description="Low complexity" evidence="2">
    <location>
        <begin position="124"/>
        <end position="147"/>
    </location>
</feature>
<dbReference type="OMA" id="CIQHERQ"/>
<dbReference type="GeneID" id="66055339"/>
<dbReference type="PANTHER" id="PTHR31245:SF20">
    <property type="entry name" value="F18B13.13 PROTEIN"/>
    <property type="match status" value="1"/>
</dbReference>
<sequence length="306" mass="31480">MSVLGVVNSPLLAKRHFDEGEATEGFDRAGFGGKRTRTAASPARCVPFVASGSGVHAVPPTTIAALLALFPGMDERAVTSVLAECGNNIDAAIKRLGELRLSVGSTAAADHREAQPSTPPPPSSQAAAAAAAAAEATGADAGTSGGPATAEQWVEVLVGEMSAARDLTDARTRAAGFLRQFEAFVVRYVRQQQDGGASTSAASPEPGTGAGASAAGAGASSHQSVAQRAAKLAEENALLKKAVQIQHRQLQEKAAAEGEAANLKAMLAQYQEQVRSLQLTNYSLSLHLQKATNSDHLGPHRNPDVF</sequence>
<evidence type="ECO:0000313" key="4">
    <source>
        <dbReference type="EMBL" id="PNW76881.1"/>
    </source>
</evidence>
<dbReference type="InterPro" id="IPR003892">
    <property type="entry name" value="CUE"/>
</dbReference>
<dbReference type="Gene3D" id="1.10.8.10">
    <property type="entry name" value="DNA helicase RuvA subunit, C-terminal domain"/>
    <property type="match status" value="1"/>
</dbReference>
<dbReference type="Gramene" id="PNW76881">
    <property type="protein sequence ID" value="PNW76881"/>
    <property type="gene ID" value="CHLRE_11g480000v5"/>
</dbReference>
<name>A0A2K3D8L8_CHLRE</name>
<dbReference type="AlphaFoldDB" id="A0A2K3D8L8"/>
<dbReference type="InterPro" id="IPR009060">
    <property type="entry name" value="UBA-like_sf"/>
</dbReference>
<dbReference type="KEGG" id="cre:CHLRE_11g480000v5"/>
<evidence type="ECO:0000256" key="1">
    <source>
        <dbReference type="SAM" id="Coils"/>
    </source>
</evidence>
<dbReference type="Pfam" id="PF02845">
    <property type="entry name" value="CUE"/>
    <property type="match status" value="1"/>
</dbReference>
<feature type="region of interest" description="Disordered" evidence="2">
    <location>
        <begin position="196"/>
        <end position="222"/>
    </location>
</feature>
<dbReference type="CDD" id="cd14279">
    <property type="entry name" value="CUE"/>
    <property type="match status" value="1"/>
</dbReference>
<dbReference type="PROSITE" id="PS51140">
    <property type="entry name" value="CUE"/>
    <property type="match status" value="1"/>
</dbReference>
<reference evidence="4 5" key="1">
    <citation type="journal article" date="2007" name="Science">
        <title>The Chlamydomonas genome reveals the evolution of key animal and plant functions.</title>
        <authorList>
            <person name="Merchant S.S."/>
            <person name="Prochnik S.E."/>
            <person name="Vallon O."/>
            <person name="Harris E.H."/>
            <person name="Karpowicz S.J."/>
            <person name="Witman G.B."/>
            <person name="Terry A."/>
            <person name="Salamov A."/>
            <person name="Fritz-Laylin L.K."/>
            <person name="Marechal-Drouard L."/>
            <person name="Marshall W.F."/>
            <person name="Qu L.H."/>
            <person name="Nelson D.R."/>
            <person name="Sanderfoot A.A."/>
            <person name="Spalding M.H."/>
            <person name="Kapitonov V.V."/>
            <person name="Ren Q."/>
            <person name="Ferris P."/>
            <person name="Lindquist E."/>
            <person name="Shapiro H."/>
            <person name="Lucas S.M."/>
            <person name="Grimwood J."/>
            <person name="Schmutz J."/>
            <person name="Cardol P."/>
            <person name="Cerutti H."/>
            <person name="Chanfreau G."/>
            <person name="Chen C.L."/>
            <person name="Cognat V."/>
            <person name="Croft M.T."/>
            <person name="Dent R."/>
            <person name="Dutcher S."/>
            <person name="Fernandez E."/>
            <person name="Fukuzawa H."/>
            <person name="Gonzalez-Ballester D."/>
            <person name="Gonzalez-Halphen D."/>
            <person name="Hallmann A."/>
            <person name="Hanikenne M."/>
            <person name="Hippler M."/>
            <person name="Inwood W."/>
            <person name="Jabbari K."/>
            <person name="Kalanon M."/>
            <person name="Kuras R."/>
            <person name="Lefebvre P.A."/>
            <person name="Lemaire S.D."/>
            <person name="Lobanov A.V."/>
            <person name="Lohr M."/>
            <person name="Manuell A."/>
            <person name="Meier I."/>
            <person name="Mets L."/>
            <person name="Mittag M."/>
            <person name="Mittelmeier T."/>
            <person name="Moroney J.V."/>
            <person name="Moseley J."/>
            <person name="Napoli C."/>
            <person name="Nedelcu A.M."/>
            <person name="Niyogi K."/>
            <person name="Novoselov S.V."/>
            <person name="Paulsen I.T."/>
            <person name="Pazour G."/>
            <person name="Purton S."/>
            <person name="Ral J.P."/>
            <person name="Riano-Pachon D.M."/>
            <person name="Riekhof W."/>
            <person name="Rymarquis L."/>
            <person name="Schroda M."/>
            <person name="Stern D."/>
            <person name="Umen J."/>
            <person name="Willows R."/>
            <person name="Wilson N."/>
            <person name="Zimmer S.L."/>
            <person name="Allmer J."/>
            <person name="Balk J."/>
            <person name="Bisova K."/>
            <person name="Chen C.J."/>
            <person name="Elias M."/>
            <person name="Gendler K."/>
            <person name="Hauser C."/>
            <person name="Lamb M.R."/>
            <person name="Ledford H."/>
            <person name="Long J.C."/>
            <person name="Minagawa J."/>
            <person name="Page M.D."/>
            <person name="Pan J."/>
            <person name="Pootakham W."/>
            <person name="Roje S."/>
            <person name="Rose A."/>
            <person name="Stahlberg E."/>
            <person name="Terauchi A.M."/>
            <person name="Yang P."/>
            <person name="Ball S."/>
            <person name="Bowler C."/>
            <person name="Dieckmann C.L."/>
            <person name="Gladyshev V.N."/>
            <person name="Green P."/>
            <person name="Jorgensen R."/>
            <person name="Mayfield S."/>
            <person name="Mueller-Roeber B."/>
            <person name="Rajamani S."/>
            <person name="Sayre R.T."/>
            <person name="Brokstein P."/>
            <person name="Dubchak I."/>
            <person name="Goodstein D."/>
            <person name="Hornick L."/>
            <person name="Huang Y.W."/>
            <person name="Jhaveri J."/>
            <person name="Luo Y."/>
            <person name="Martinez D."/>
            <person name="Ngau W.C."/>
            <person name="Otillar B."/>
            <person name="Poliakov A."/>
            <person name="Porter A."/>
            <person name="Szajkowski L."/>
            <person name="Werner G."/>
            <person name="Zhou K."/>
            <person name="Grigoriev I.V."/>
            <person name="Rokhsar D.S."/>
            <person name="Grossman A.R."/>
        </authorList>
    </citation>
    <scope>NUCLEOTIDE SEQUENCE [LARGE SCALE GENOMIC DNA]</scope>
    <source>
        <strain evidence="5">CC-503</strain>
    </source>
</reference>
<dbReference type="FunCoup" id="A0A2K3D8L8">
    <property type="interactions" value="273"/>
</dbReference>
<dbReference type="SUPFAM" id="SSF46934">
    <property type="entry name" value="UBA-like"/>
    <property type="match status" value="1"/>
</dbReference>
<dbReference type="OrthoDB" id="440455at2759"/>
<evidence type="ECO:0000313" key="5">
    <source>
        <dbReference type="Proteomes" id="UP000006906"/>
    </source>
</evidence>
<evidence type="ECO:0000256" key="2">
    <source>
        <dbReference type="SAM" id="MobiDB-lite"/>
    </source>
</evidence>
<proteinExistence type="predicted"/>
<dbReference type="Proteomes" id="UP000006906">
    <property type="component" value="Chromosome 11"/>
</dbReference>
<dbReference type="GO" id="GO:0043130">
    <property type="term" value="F:ubiquitin binding"/>
    <property type="evidence" value="ECO:0007669"/>
    <property type="project" value="InterPro"/>
</dbReference>
<dbReference type="RefSeq" id="XP_042919715.1">
    <property type="nucleotide sequence ID" value="XM_043067710.1"/>
</dbReference>
<accession>A0A2K3D8L8</accession>
<keyword evidence="5" id="KW-1185">Reference proteome</keyword>